<dbReference type="EMBL" id="JABBNI010000012">
    <property type="protein sequence ID" value="NMM62325.1"/>
    <property type="molecule type" value="Genomic_DNA"/>
</dbReference>
<feature type="transmembrane region" description="Helical" evidence="5">
    <location>
        <begin position="574"/>
        <end position="595"/>
    </location>
</feature>
<keyword evidence="8" id="KW-1185">Reference proteome</keyword>
<evidence type="ECO:0000313" key="8">
    <source>
        <dbReference type="Proteomes" id="UP000537131"/>
    </source>
</evidence>
<comment type="caution">
    <text evidence="7">The sequence shown here is derived from an EMBL/GenBank/DDBJ whole genome shotgun (WGS) entry which is preliminary data.</text>
</comment>
<feature type="transmembrane region" description="Helical" evidence="5">
    <location>
        <begin position="534"/>
        <end position="553"/>
    </location>
</feature>
<dbReference type="InterPro" id="IPR017500">
    <property type="entry name" value="Phage_infect_YhgE_N"/>
</dbReference>
<evidence type="ECO:0000256" key="2">
    <source>
        <dbReference type="ARBA" id="ARBA00022692"/>
    </source>
</evidence>
<comment type="subcellular location">
    <subcellularLocation>
        <location evidence="1">Membrane</location>
        <topology evidence="1">Multi-pass membrane protein</topology>
    </subcellularLocation>
</comment>
<feature type="transmembrane region" description="Helical" evidence="5">
    <location>
        <begin position="634"/>
        <end position="653"/>
    </location>
</feature>
<dbReference type="NCBIfam" id="TIGR03062">
    <property type="entry name" value="pip_yhgE_Cterm"/>
    <property type="match status" value="1"/>
</dbReference>
<proteinExistence type="predicted"/>
<name>A0A7Y0HMM3_9CLOT</name>
<dbReference type="PANTHER" id="PTHR43077:SF10">
    <property type="entry name" value="TRANSPORT PERMEASE PROTEIN"/>
    <property type="match status" value="1"/>
</dbReference>
<dbReference type="AlphaFoldDB" id="A0A7Y0HMM3"/>
<dbReference type="RefSeq" id="WP_169296929.1">
    <property type="nucleotide sequence ID" value="NZ_JABBNI010000012.1"/>
</dbReference>
<evidence type="ECO:0000256" key="3">
    <source>
        <dbReference type="ARBA" id="ARBA00022989"/>
    </source>
</evidence>
<dbReference type="InterPro" id="IPR013525">
    <property type="entry name" value="ABC2_TM"/>
</dbReference>
<dbReference type="PANTHER" id="PTHR43077">
    <property type="entry name" value="TRANSPORT PERMEASE YVFS-RELATED"/>
    <property type="match status" value="1"/>
</dbReference>
<dbReference type="GO" id="GO:0140359">
    <property type="term" value="F:ABC-type transporter activity"/>
    <property type="evidence" value="ECO:0007669"/>
    <property type="project" value="InterPro"/>
</dbReference>
<dbReference type="InterPro" id="IPR051328">
    <property type="entry name" value="T7SS_ABC-Transporter"/>
</dbReference>
<feature type="transmembrane region" description="Helical" evidence="5">
    <location>
        <begin position="692"/>
        <end position="709"/>
    </location>
</feature>
<feature type="domain" description="ABC-2 type transporter transmembrane" evidence="6">
    <location>
        <begin position="42"/>
        <end position="191"/>
    </location>
</feature>
<keyword evidence="4 5" id="KW-0472">Membrane</keyword>
<evidence type="ECO:0000313" key="7">
    <source>
        <dbReference type="EMBL" id="NMM62325.1"/>
    </source>
</evidence>
<dbReference type="NCBIfam" id="TIGR03061">
    <property type="entry name" value="pip_yhgE_Nterm"/>
    <property type="match status" value="1"/>
</dbReference>
<dbReference type="GO" id="GO:0016020">
    <property type="term" value="C:membrane"/>
    <property type="evidence" value="ECO:0007669"/>
    <property type="project" value="UniProtKB-SubCell"/>
</dbReference>
<reference evidence="7 8" key="2">
    <citation type="submission" date="2020-06" db="EMBL/GenBank/DDBJ databases">
        <title>Complete Genome Sequence of Clostridium muelleri sp. nov. P21T, an Acid-Alcohol Producing Acetogen Isolated from Old Hay.</title>
        <authorList>
            <person name="Duncan K.E."/>
            <person name="Tanner R.S."/>
        </authorList>
    </citation>
    <scope>NUCLEOTIDE SEQUENCE [LARGE SCALE GENOMIC DNA]</scope>
    <source>
        <strain evidence="7 8">P21</strain>
    </source>
</reference>
<gene>
    <name evidence="7" type="ORF">HBE96_06410</name>
</gene>
<evidence type="ECO:0000256" key="4">
    <source>
        <dbReference type="ARBA" id="ARBA00023136"/>
    </source>
</evidence>
<dbReference type="Proteomes" id="UP000537131">
    <property type="component" value="Unassembled WGS sequence"/>
</dbReference>
<reference evidence="7 8" key="1">
    <citation type="submission" date="2020-04" db="EMBL/GenBank/DDBJ databases">
        <authorList>
            <person name="Doyle D.A."/>
        </authorList>
    </citation>
    <scope>NUCLEOTIDE SEQUENCE [LARGE SCALE GENOMIC DNA]</scope>
    <source>
        <strain evidence="7 8">P21</strain>
    </source>
</reference>
<dbReference type="InterPro" id="IPR017501">
    <property type="entry name" value="Phage_infect_YhgE_C"/>
</dbReference>
<keyword evidence="3 5" id="KW-1133">Transmembrane helix</keyword>
<dbReference type="Pfam" id="PF12698">
    <property type="entry name" value="ABC2_membrane_3"/>
    <property type="match status" value="1"/>
</dbReference>
<feature type="transmembrane region" description="Helical" evidence="5">
    <location>
        <begin position="27"/>
        <end position="49"/>
    </location>
</feature>
<dbReference type="Gene3D" id="3.40.1710.10">
    <property type="entry name" value="abc type-2 transporter like domain"/>
    <property type="match status" value="1"/>
</dbReference>
<keyword evidence="2 5" id="KW-0812">Transmembrane</keyword>
<organism evidence="7 8">
    <name type="scientific">Clostridium muellerianum</name>
    <dbReference type="NCBI Taxonomy" id="2716538"/>
    <lineage>
        <taxon>Bacteria</taxon>
        <taxon>Bacillati</taxon>
        <taxon>Bacillota</taxon>
        <taxon>Clostridia</taxon>
        <taxon>Eubacteriales</taxon>
        <taxon>Clostridiaceae</taxon>
        <taxon>Clostridium</taxon>
    </lineage>
</organism>
<protein>
    <submittedName>
        <fullName evidence="7">YhgE/Pip domain-containing protein</fullName>
    </submittedName>
</protein>
<evidence type="ECO:0000256" key="5">
    <source>
        <dbReference type="SAM" id="Phobius"/>
    </source>
</evidence>
<accession>A0A7Y0HMM3</accession>
<evidence type="ECO:0000256" key="1">
    <source>
        <dbReference type="ARBA" id="ARBA00004141"/>
    </source>
</evidence>
<sequence>MRNIFDIFKNHMKNVFRIYKRDMKNILTSYVTLAIIIALSILPSLYSWFNIKACWDPYANTKGLSVAVVNLDKGTEFRNVKINVGDDVIKKLANNQAIGWKFVSESEAENGVKYGKYYASVTIPKDFSQNLLSIVIQDTPKKSELVYSVNEKRNAIAPKITQKGATNLQEEITRNFIQTSSDTILSYLNQFGIELDKIKPGLKNIVDVIVNVDNSIPQVGKDLDNFYSQSVEFQKYMQNVQKNLPVTSDALNKTLGIAQTGNGYISKTQQSLQAISPSIKSNLSLVKDTADNAETLLKGLQDLKTSDTGANRKVLVTVRDKYADGVKKLDNILSLLNSINNVLNNGVLENFINNLSNVRNQMSDQQNFLNLLINTIDQGNQVLPENINSAVQGAGKISGALGNIIDNFDTQIAPVVDQSLKNFAGLSDDSVKILQNMQTNMPLVSSLIGGINTASGSSVDRLKELKDKFPKIQQDIHSNAEKLKGLSDDQKFNEITKLLKKDAKKESDFLANPIDLKQNRVYPIPNYGSAMSPFYTTLSLWVGAFILLSLLSVEVKSFEDGVKLGAREQFFGRYFTFVTIAIMQALVTTIGNLILLKTYVVSPIIYVMLGVYTSIVFTMIIYTLVSVLRNIGKALAMVAMVLQVSASGGTFPIELMPQFFQNINPMMPFTYAIGAMRETVGGILMQALVKNILILSIFFFISVFFGVFFKEKANKLSEKFVKQFKESGLAGE</sequence>
<evidence type="ECO:0000259" key="6">
    <source>
        <dbReference type="Pfam" id="PF12698"/>
    </source>
</evidence>
<feature type="transmembrane region" description="Helical" evidence="5">
    <location>
        <begin position="601"/>
        <end position="622"/>
    </location>
</feature>